<dbReference type="OMA" id="VCHMRGA"/>
<accession>A0A0E0LMT1</accession>
<sequence>MMLSPPTTPHLPLAVTGAASTAISFSPRSATQHGRGRSRSRRRSKPKPKTVAFPPPPLRRLVSSSLRRLLPRQRPLTALFLGGGGGGGWFGMGGRRRRRATPAEELAALALSLALGDKLAVLADYWNTSGLGQALGVWAAVWRRRRGGGLRRLAALLLGIAFCALVCHLRGAALVDGLARTAGGRKLVRIFLH</sequence>
<dbReference type="AlphaFoldDB" id="A0A0E0LMT1"/>
<evidence type="ECO:0000313" key="3">
    <source>
        <dbReference type="EnsemblPlants" id="OPUNC07G19240.1"/>
    </source>
</evidence>
<keyword evidence="2" id="KW-1133">Transmembrane helix</keyword>
<dbReference type="Proteomes" id="UP000026962">
    <property type="component" value="Chromosome 7"/>
</dbReference>
<keyword evidence="2" id="KW-0472">Membrane</keyword>
<dbReference type="EnsemblPlants" id="OPUNC07G19240.1">
    <property type="protein sequence ID" value="OPUNC07G19240.1"/>
    <property type="gene ID" value="OPUNC07G19240"/>
</dbReference>
<dbReference type="eggNOG" id="ENOG502R7M1">
    <property type="taxonomic scope" value="Eukaryota"/>
</dbReference>
<evidence type="ECO:0000256" key="2">
    <source>
        <dbReference type="SAM" id="Phobius"/>
    </source>
</evidence>
<dbReference type="HOGENOM" id="CLU_101548_0_0_1"/>
<feature type="region of interest" description="Disordered" evidence="1">
    <location>
        <begin position="22"/>
        <end position="57"/>
    </location>
</feature>
<feature type="transmembrane region" description="Helical" evidence="2">
    <location>
        <begin position="153"/>
        <end position="173"/>
    </location>
</feature>
<keyword evidence="4" id="KW-1185">Reference proteome</keyword>
<evidence type="ECO:0000313" key="4">
    <source>
        <dbReference type="Proteomes" id="UP000026962"/>
    </source>
</evidence>
<keyword evidence="2" id="KW-0812">Transmembrane</keyword>
<protein>
    <submittedName>
        <fullName evidence="3">Uncharacterized protein</fullName>
    </submittedName>
</protein>
<evidence type="ECO:0000256" key="1">
    <source>
        <dbReference type="SAM" id="MobiDB-lite"/>
    </source>
</evidence>
<reference evidence="3" key="1">
    <citation type="submission" date="2015-04" db="UniProtKB">
        <authorList>
            <consortium name="EnsemblPlants"/>
        </authorList>
    </citation>
    <scope>IDENTIFICATION</scope>
</reference>
<feature type="compositionally biased region" description="Polar residues" evidence="1">
    <location>
        <begin position="22"/>
        <end position="32"/>
    </location>
</feature>
<reference evidence="3" key="2">
    <citation type="submission" date="2018-05" db="EMBL/GenBank/DDBJ databases">
        <title>OpunRS2 (Oryza punctata Reference Sequence Version 2).</title>
        <authorList>
            <person name="Zhang J."/>
            <person name="Kudrna D."/>
            <person name="Lee S."/>
            <person name="Talag J."/>
            <person name="Welchert J."/>
            <person name="Wing R.A."/>
        </authorList>
    </citation>
    <scope>NUCLEOTIDE SEQUENCE [LARGE SCALE GENOMIC DNA]</scope>
</reference>
<feature type="compositionally biased region" description="Basic residues" evidence="1">
    <location>
        <begin position="34"/>
        <end position="48"/>
    </location>
</feature>
<feature type="transmembrane region" description="Helical" evidence="2">
    <location>
        <begin position="75"/>
        <end position="92"/>
    </location>
</feature>
<organism evidence="3">
    <name type="scientific">Oryza punctata</name>
    <name type="common">Red rice</name>
    <dbReference type="NCBI Taxonomy" id="4537"/>
    <lineage>
        <taxon>Eukaryota</taxon>
        <taxon>Viridiplantae</taxon>
        <taxon>Streptophyta</taxon>
        <taxon>Embryophyta</taxon>
        <taxon>Tracheophyta</taxon>
        <taxon>Spermatophyta</taxon>
        <taxon>Magnoliopsida</taxon>
        <taxon>Liliopsida</taxon>
        <taxon>Poales</taxon>
        <taxon>Poaceae</taxon>
        <taxon>BOP clade</taxon>
        <taxon>Oryzoideae</taxon>
        <taxon>Oryzeae</taxon>
        <taxon>Oryzinae</taxon>
        <taxon>Oryza</taxon>
    </lineage>
</organism>
<proteinExistence type="predicted"/>
<name>A0A0E0LMT1_ORYPU</name>
<dbReference type="Gramene" id="OPUNC07G19240.1">
    <property type="protein sequence ID" value="OPUNC07G19240.1"/>
    <property type="gene ID" value="OPUNC07G19240"/>
</dbReference>